<dbReference type="Proteomes" id="UP000483286">
    <property type="component" value="Unassembled WGS sequence"/>
</dbReference>
<comment type="caution">
    <text evidence="7">The sequence shown here is derived from an EMBL/GenBank/DDBJ whole genome shotgun (WGS) entry which is preliminary data.</text>
</comment>
<organism evidence="7 8">
    <name type="scientific">Deinococcus arboris</name>
    <dbReference type="NCBI Taxonomy" id="2682977"/>
    <lineage>
        <taxon>Bacteria</taxon>
        <taxon>Thermotogati</taxon>
        <taxon>Deinococcota</taxon>
        <taxon>Deinococci</taxon>
        <taxon>Deinococcales</taxon>
        <taxon>Deinococcaceae</taxon>
        <taxon>Deinococcus</taxon>
    </lineage>
</organism>
<evidence type="ECO:0000256" key="3">
    <source>
        <dbReference type="ARBA" id="ARBA00023163"/>
    </source>
</evidence>
<dbReference type="InterPro" id="IPR050109">
    <property type="entry name" value="HTH-type_TetR-like_transc_reg"/>
</dbReference>
<dbReference type="InterPro" id="IPR023772">
    <property type="entry name" value="DNA-bd_HTH_TetR-type_CS"/>
</dbReference>
<dbReference type="EMBL" id="WQLB01000001">
    <property type="protein sequence ID" value="MVN85349.1"/>
    <property type="molecule type" value="Genomic_DNA"/>
</dbReference>
<evidence type="ECO:0000256" key="2">
    <source>
        <dbReference type="ARBA" id="ARBA00023125"/>
    </source>
</evidence>
<feature type="region of interest" description="Disordered" evidence="5">
    <location>
        <begin position="189"/>
        <end position="209"/>
    </location>
</feature>
<protein>
    <submittedName>
        <fullName evidence="7">TetR family transcriptional regulator</fullName>
    </submittedName>
</protein>
<accession>A0A7C9HPG8</accession>
<sequence length="209" mass="22809">MARWTPDARRRLAETALDLYIEQGFEQTTVAQIAGQAGLTERTFYRHFADKREVLFARSAVLEARMVEAVGQAPPGRALDLLVAGLEAADSFNEDSRRWSQRRQQVISANAPLLERELTKLNSLRAGFAGALVQRGFARGAAALAAEVGVIVYRQAFELWIGAPAFMEWKAAIRQARAELEAVLASSAPDAVPSAPSSEVASLLDKQDL</sequence>
<feature type="domain" description="HTH tetR-type" evidence="6">
    <location>
        <begin position="6"/>
        <end position="66"/>
    </location>
</feature>
<evidence type="ECO:0000256" key="5">
    <source>
        <dbReference type="SAM" id="MobiDB-lite"/>
    </source>
</evidence>
<dbReference type="Pfam" id="PF00440">
    <property type="entry name" value="TetR_N"/>
    <property type="match status" value="1"/>
</dbReference>
<keyword evidence="1" id="KW-0805">Transcription regulation</keyword>
<dbReference type="GO" id="GO:0000976">
    <property type="term" value="F:transcription cis-regulatory region binding"/>
    <property type="evidence" value="ECO:0007669"/>
    <property type="project" value="TreeGrafter"/>
</dbReference>
<evidence type="ECO:0000313" key="8">
    <source>
        <dbReference type="Proteomes" id="UP000483286"/>
    </source>
</evidence>
<dbReference type="GO" id="GO:0003700">
    <property type="term" value="F:DNA-binding transcription factor activity"/>
    <property type="evidence" value="ECO:0007669"/>
    <property type="project" value="TreeGrafter"/>
</dbReference>
<reference evidence="7 8" key="1">
    <citation type="submission" date="2019-12" db="EMBL/GenBank/DDBJ databases">
        <title>Deinococcus sp. HMF7620 Genome sequencing and assembly.</title>
        <authorList>
            <person name="Kang H."/>
            <person name="Kim H."/>
            <person name="Joh K."/>
        </authorList>
    </citation>
    <scope>NUCLEOTIDE SEQUENCE [LARGE SCALE GENOMIC DNA]</scope>
    <source>
        <strain evidence="7 8">HMF7620</strain>
    </source>
</reference>
<dbReference type="SUPFAM" id="SSF46689">
    <property type="entry name" value="Homeodomain-like"/>
    <property type="match status" value="1"/>
</dbReference>
<dbReference type="PRINTS" id="PR00455">
    <property type="entry name" value="HTHTETR"/>
</dbReference>
<evidence type="ECO:0000256" key="4">
    <source>
        <dbReference type="PROSITE-ProRule" id="PRU00335"/>
    </source>
</evidence>
<dbReference type="PROSITE" id="PS01081">
    <property type="entry name" value="HTH_TETR_1"/>
    <property type="match status" value="1"/>
</dbReference>
<keyword evidence="8" id="KW-1185">Reference proteome</keyword>
<name>A0A7C9HPG8_9DEIO</name>
<dbReference type="PROSITE" id="PS50977">
    <property type="entry name" value="HTH_TETR_2"/>
    <property type="match status" value="1"/>
</dbReference>
<dbReference type="PANTHER" id="PTHR30055:SF238">
    <property type="entry name" value="MYCOFACTOCIN BIOSYNTHESIS TRANSCRIPTIONAL REGULATOR MFTR-RELATED"/>
    <property type="match status" value="1"/>
</dbReference>
<proteinExistence type="predicted"/>
<dbReference type="Gene3D" id="1.10.357.10">
    <property type="entry name" value="Tetracycline Repressor, domain 2"/>
    <property type="match status" value="1"/>
</dbReference>
<keyword evidence="2 4" id="KW-0238">DNA-binding</keyword>
<evidence type="ECO:0000313" key="7">
    <source>
        <dbReference type="EMBL" id="MVN85349.1"/>
    </source>
</evidence>
<feature type="DNA-binding region" description="H-T-H motif" evidence="4">
    <location>
        <begin position="29"/>
        <end position="48"/>
    </location>
</feature>
<evidence type="ECO:0000259" key="6">
    <source>
        <dbReference type="PROSITE" id="PS50977"/>
    </source>
</evidence>
<dbReference type="InterPro" id="IPR001647">
    <property type="entry name" value="HTH_TetR"/>
</dbReference>
<dbReference type="InterPro" id="IPR009057">
    <property type="entry name" value="Homeodomain-like_sf"/>
</dbReference>
<dbReference type="AlphaFoldDB" id="A0A7C9HPG8"/>
<dbReference type="RefSeq" id="WP_157457360.1">
    <property type="nucleotide sequence ID" value="NZ_WQLB01000001.1"/>
</dbReference>
<gene>
    <name evidence="7" type="ORF">GO986_01030</name>
</gene>
<keyword evidence="3" id="KW-0804">Transcription</keyword>
<evidence type="ECO:0000256" key="1">
    <source>
        <dbReference type="ARBA" id="ARBA00023015"/>
    </source>
</evidence>
<dbReference type="PANTHER" id="PTHR30055">
    <property type="entry name" value="HTH-TYPE TRANSCRIPTIONAL REGULATOR RUTR"/>
    <property type="match status" value="1"/>
</dbReference>